<evidence type="ECO:0000313" key="3">
    <source>
        <dbReference type="EMBL" id="CDL01278.1"/>
    </source>
</evidence>
<dbReference type="GO" id="GO:0005829">
    <property type="term" value="C:cytosol"/>
    <property type="evidence" value="ECO:0007669"/>
    <property type="project" value="TreeGrafter"/>
</dbReference>
<name>V6F8V9_MAGGM</name>
<gene>
    <name evidence="3" type="ordered locus">MGMSRv2__4063</name>
</gene>
<dbReference type="Proteomes" id="UP000018922">
    <property type="component" value="Chromosome I"/>
</dbReference>
<evidence type="ECO:0000256" key="1">
    <source>
        <dbReference type="ARBA" id="ARBA00009600"/>
    </source>
</evidence>
<dbReference type="SUPFAM" id="SSF143456">
    <property type="entry name" value="VC0467-like"/>
    <property type="match status" value="1"/>
</dbReference>
<dbReference type="Pfam" id="PF02622">
    <property type="entry name" value="DUF179"/>
    <property type="match status" value="1"/>
</dbReference>
<sequence length="188" mass="20069">MQKTLGYLAGQFLIAMPQQKDPRFARTVVYLCAHSAEGAMGLVINRLFDGLTFSELLEQLGIETGPDCASIRVHLGGPVEGGRGFVLHSDDYRHDSTMLVQDGIALTATVDVLRAIAQGAGPDQSILALGYAGWSAGQLDAEIKENSWLNVPADPQLLFGTDLDGKWEAAIHKLGIDLSLLSVEAGHA</sequence>
<dbReference type="HOGENOM" id="CLU_057596_1_0_5"/>
<dbReference type="AlphaFoldDB" id="V6F8V9"/>
<dbReference type="HAMAP" id="MF_00758">
    <property type="entry name" value="UPF0301"/>
    <property type="match status" value="1"/>
</dbReference>
<protein>
    <recommendedName>
        <fullName evidence="2">UPF0301 protein MGMSRv2__4063</fullName>
    </recommendedName>
</protein>
<dbReference type="PANTHER" id="PTHR30327:SF1">
    <property type="entry name" value="UPF0301 PROTEIN YQGE"/>
    <property type="match status" value="1"/>
</dbReference>
<proteinExistence type="inferred from homology"/>
<accession>V6F8V9</accession>
<dbReference type="NCBIfam" id="NF001268">
    <property type="entry name" value="PRK00228.1-4"/>
    <property type="match status" value="1"/>
</dbReference>
<dbReference type="KEGG" id="mgry:MSR1_23370"/>
<evidence type="ECO:0000256" key="2">
    <source>
        <dbReference type="HAMAP-Rule" id="MF_00758"/>
    </source>
</evidence>
<keyword evidence="4" id="KW-1185">Reference proteome</keyword>
<dbReference type="NCBIfam" id="NF001266">
    <property type="entry name" value="PRK00228.1-1"/>
    <property type="match status" value="1"/>
</dbReference>
<evidence type="ECO:0000313" key="4">
    <source>
        <dbReference type="Proteomes" id="UP000018922"/>
    </source>
</evidence>
<dbReference type="EMBL" id="HG794546">
    <property type="protein sequence ID" value="CDL01278.1"/>
    <property type="molecule type" value="Genomic_DNA"/>
</dbReference>
<dbReference type="PANTHER" id="PTHR30327">
    <property type="entry name" value="UNCHARACTERIZED PROTEIN YQGE"/>
    <property type="match status" value="1"/>
</dbReference>
<comment type="similarity">
    <text evidence="1 2">Belongs to the UPF0301 (AlgH) family.</text>
</comment>
<dbReference type="Gene3D" id="3.40.1740.10">
    <property type="entry name" value="VC0467-like"/>
    <property type="match status" value="1"/>
</dbReference>
<dbReference type="eggNOG" id="COG1678">
    <property type="taxonomic scope" value="Bacteria"/>
</dbReference>
<organism evidence="3 4">
    <name type="scientific">Magnetospirillum gryphiswaldense (strain DSM 6361 / JCM 21280 / NBRC 15271 / MSR-1)</name>
    <dbReference type="NCBI Taxonomy" id="431944"/>
    <lineage>
        <taxon>Bacteria</taxon>
        <taxon>Pseudomonadati</taxon>
        <taxon>Pseudomonadota</taxon>
        <taxon>Alphaproteobacteria</taxon>
        <taxon>Rhodospirillales</taxon>
        <taxon>Rhodospirillaceae</taxon>
        <taxon>Magnetospirillum</taxon>
    </lineage>
</organism>
<reference evidence="3 4" key="1">
    <citation type="journal article" date="2014" name="Genome Announc.">
        <title>Complete genome sequence of Magnetospirillum gryphiswaldense MSR-1.</title>
        <authorList>
            <person name="Wang X."/>
            <person name="Wang Q."/>
            <person name="Zhang W."/>
            <person name="Wang Y."/>
            <person name="Li L."/>
            <person name="Wen T."/>
            <person name="Zhang T."/>
            <person name="Zhang Y."/>
            <person name="Xu J."/>
            <person name="Hu J."/>
            <person name="Li S."/>
            <person name="Liu L."/>
            <person name="Liu J."/>
            <person name="Jiang W."/>
            <person name="Tian J."/>
            <person name="Li Y."/>
            <person name="Schuler D."/>
            <person name="Wang L."/>
            <person name="Li J."/>
        </authorList>
    </citation>
    <scope>NUCLEOTIDE SEQUENCE [LARGE SCALE GENOMIC DNA]</scope>
    <source>
        <strain evidence="4">DSM 6361 / JCM 21280 / NBRC 15271 / MSR-1</strain>
    </source>
</reference>
<dbReference type="KEGG" id="mgy:MGMSRv2__4063"/>
<dbReference type="STRING" id="1430440.MGMSRv2__4063"/>
<dbReference type="InterPro" id="IPR003774">
    <property type="entry name" value="AlgH-like"/>
</dbReference>